<evidence type="ECO:0000313" key="1">
    <source>
        <dbReference type="EMBL" id="MVZ63270.1"/>
    </source>
</evidence>
<sequence length="146" mass="16580">MKEQIMSEIVIQAPLAAVWKVLADFAYYPNWSPTIQQFEGIPEEGKQTKVWLQQPGGTRIKMNPIFLRIAKEQEIRWKGKLFLAGLFDGEHYFVLKPLANGQTLLIQGELFSGVLVPFLRKMIKGNTLAGFNLFNQALKKEVEGSL</sequence>
<gene>
    <name evidence="1" type="ORF">GQF63_14660</name>
</gene>
<proteinExistence type="predicted"/>
<dbReference type="SUPFAM" id="SSF55961">
    <property type="entry name" value="Bet v1-like"/>
    <property type="match status" value="1"/>
</dbReference>
<accession>A0A6N8L0K1</accession>
<dbReference type="RefSeq" id="WP_160369994.1">
    <property type="nucleotide sequence ID" value="NZ_WSQA01000012.1"/>
</dbReference>
<dbReference type="InterPro" id="IPR023393">
    <property type="entry name" value="START-like_dom_sf"/>
</dbReference>
<dbReference type="CDD" id="cd07822">
    <property type="entry name" value="SRPBCC_4"/>
    <property type="match status" value="1"/>
</dbReference>
<dbReference type="PANTHER" id="PTHR36166:SF1">
    <property type="entry name" value="SRPBCC DOMAIN-CONTAINING PROTEIN"/>
    <property type="match status" value="1"/>
</dbReference>
<dbReference type="PANTHER" id="PTHR36166">
    <property type="entry name" value="CHROMOSOME 9, WHOLE GENOME SHOTGUN SEQUENCE"/>
    <property type="match status" value="1"/>
</dbReference>
<organism evidence="1 2">
    <name type="scientific">Sphingobacterium humi</name>
    <dbReference type="NCBI Taxonomy" id="1796905"/>
    <lineage>
        <taxon>Bacteria</taxon>
        <taxon>Pseudomonadati</taxon>
        <taxon>Bacteroidota</taxon>
        <taxon>Sphingobacteriia</taxon>
        <taxon>Sphingobacteriales</taxon>
        <taxon>Sphingobacteriaceae</taxon>
        <taxon>Sphingobacterium</taxon>
    </lineage>
</organism>
<evidence type="ECO:0000313" key="2">
    <source>
        <dbReference type="Proteomes" id="UP000435036"/>
    </source>
</evidence>
<dbReference type="AlphaFoldDB" id="A0A6N8L0K1"/>
<dbReference type="InterPro" id="IPR019587">
    <property type="entry name" value="Polyketide_cyclase/dehydratase"/>
</dbReference>
<dbReference type="Proteomes" id="UP000435036">
    <property type="component" value="Unassembled WGS sequence"/>
</dbReference>
<name>A0A6N8L0K1_9SPHI</name>
<reference evidence="1 2" key="1">
    <citation type="submission" date="2019-12" db="EMBL/GenBank/DDBJ databases">
        <authorList>
            <person name="Dong K."/>
        </authorList>
    </citation>
    <scope>NUCLEOTIDE SEQUENCE [LARGE SCALE GENOMIC DNA]</scope>
    <source>
        <strain evidence="1 2">JCM 31225</strain>
    </source>
</reference>
<protein>
    <submittedName>
        <fullName evidence="1">SRPBCC domain-containing protein</fullName>
    </submittedName>
</protein>
<dbReference type="EMBL" id="WSQA01000012">
    <property type="protein sequence ID" value="MVZ63270.1"/>
    <property type="molecule type" value="Genomic_DNA"/>
</dbReference>
<dbReference type="Gene3D" id="3.30.530.20">
    <property type="match status" value="1"/>
</dbReference>
<keyword evidence="2" id="KW-1185">Reference proteome</keyword>
<dbReference type="OrthoDB" id="191189at2"/>
<dbReference type="Pfam" id="PF10604">
    <property type="entry name" value="Polyketide_cyc2"/>
    <property type="match status" value="1"/>
</dbReference>
<comment type="caution">
    <text evidence="1">The sequence shown here is derived from an EMBL/GenBank/DDBJ whole genome shotgun (WGS) entry which is preliminary data.</text>
</comment>